<keyword evidence="15 18" id="KW-0496">Mitochondrion</keyword>
<dbReference type="AlphaFoldDB" id="A0A6M8PEC4"/>
<evidence type="ECO:0000256" key="4">
    <source>
        <dbReference type="ARBA" id="ARBA00012944"/>
    </source>
</evidence>
<keyword evidence="8 18" id="KW-0812">Transmembrane</keyword>
<dbReference type="GO" id="GO:0005743">
    <property type="term" value="C:mitochondrial inner membrane"/>
    <property type="evidence" value="ECO:0007669"/>
    <property type="project" value="UniProtKB-SubCell"/>
</dbReference>
<evidence type="ECO:0000256" key="14">
    <source>
        <dbReference type="ARBA" id="ARBA00023075"/>
    </source>
</evidence>
<reference evidence="20" key="2">
    <citation type="journal article" date="2020" name="Mitochondrial DNA Part B Resour">
        <title>The mitochondrial genome of Cofana yasumatsui (Hemiptera: Cicadellidae: Cicadellinae).</title>
        <authorList>
            <person name="Zhong L.-K."/>
            <person name="Yang M.-F."/>
            <person name="Yu X.-F."/>
        </authorList>
    </citation>
    <scope>NUCLEOTIDE SEQUENCE</scope>
</reference>
<keyword evidence="12 18" id="KW-1133">Transmembrane helix</keyword>
<keyword evidence="6" id="KW-0813">Transport</keyword>
<feature type="transmembrane region" description="Helical" evidence="18">
    <location>
        <begin position="69"/>
        <end position="91"/>
    </location>
</feature>
<keyword evidence="7 18" id="KW-0679">Respiratory chain</keyword>
<evidence type="ECO:0000256" key="10">
    <source>
        <dbReference type="ARBA" id="ARBA00022967"/>
    </source>
</evidence>
<proteinExistence type="inferred from homology"/>
<evidence type="ECO:0000256" key="5">
    <source>
        <dbReference type="ARBA" id="ARBA00021008"/>
    </source>
</evidence>
<feature type="transmembrane region" description="Helical" evidence="18">
    <location>
        <begin position="159"/>
        <end position="178"/>
    </location>
</feature>
<dbReference type="GO" id="GO:0006120">
    <property type="term" value="P:mitochondrial electron transport, NADH to ubiquinone"/>
    <property type="evidence" value="ECO:0007669"/>
    <property type="project" value="InterPro"/>
</dbReference>
<feature type="transmembrane region" description="Helical" evidence="18">
    <location>
        <begin position="134"/>
        <end position="153"/>
    </location>
</feature>
<keyword evidence="9 18" id="KW-0999">Mitochondrion inner membrane</keyword>
<comment type="function">
    <text evidence="1">Core subunit of the mitochondrial membrane respiratory chain NADH dehydrogenase (Complex I) that is believed to belong to the minimal assembly required for catalysis. Complex I functions in the transfer of electrons from NADH to the respiratory chain. The immediate electron acceptor for the enzyme is believed to be ubiquinone.</text>
</comment>
<dbReference type="InterPro" id="IPR003917">
    <property type="entry name" value="NADH_UbQ_OxRdtase_chain2"/>
</dbReference>
<reference evidence="20" key="1">
    <citation type="submission" date="2019-12" db="EMBL/GenBank/DDBJ databases">
        <authorList>
            <person name="Zhong L."/>
            <person name="Yang M."/>
        </authorList>
    </citation>
    <scope>NUCLEOTIDE SEQUENCE</scope>
</reference>
<dbReference type="GeneID" id="55760102"/>
<feature type="transmembrane region" description="Helical" evidence="18">
    <location>
        <begin position="224"/>
        <end position="243"/>
    </location>
</feature>
<evidence type="ECO:0000256" key="15">
    <source>
        <dbReference type="ARBA" id="ARBA00023128"/>
    </source>
</evidence>
<feature type="transmembrane region" description="Helical" evidence="18">
    <location>
        <begin position="28"/>
        <end position="48"/>
    </location>
</feature>
<sequence>MNLNSTKLLFTSTMIVGVMVSSCSNNWFMIWSGIEISMMSFLPLFSSFNYLSSECMMKYFLIQSLSSSMLLLGLILMLNNINSTLIILASMMIKLGMSPFHNWMLVVMNGMSYMCNMILLTVMKIAPFIIVNYLNLDLSIGIICSLLVGSILGFNQMSFRMILGYSSIFNLSFICSCVNMTYIWTMYMLVYSFMLLSLSVFFQYLNLNYTNQFLMNEISLFNKISIWIVFLSMAGVPPMIGFFNKLMVIEYLINLDNMLLVTIMILSSLIISYYYLQMMYLSLLMSCLNMKWMKIFLFKSELILTISMFMGISFFLFTKIMM</sequence>
<feature type="transmembrane region" description="Helical" evidence="18">
    <location>
        <begin position="296"/>
        <end position="317"/>
    </location>
</feature>
<dbReference type="InterPro" id="IPR050175">
    <property type="entry name" value="Complex_I_Subunit_2"/>
</dbReference>
<dbReference type="GO" id="GO:0008137">
    <property type="term" value="F:NADH dehydrogenase (ubiquinone) activity"/>
    <property type="evidence" value="ECO:0007669"/>
    <property type="project" value="UniProtKB-EC"/>
</dbReference>
<dbReference type="EMBL" id="MN793964">
    <property type="protein sequence ID" value="QKG63355.1"/>
    <property type="molecule type" value="Genomic_DNA"/>
</dbReference>
<evidence type="ECO:0000256" key="8">
    <source>
        <dbReference type="ARBA" id="ARBA00022692"/>
    </source>
</evidence>
<feature type="transmembrane region" description="Helical" evidence="18">
    <location>
        <begin position="255"/>
        <end position="276"/>
    </location>
</feature>
<dbReference type="EC" id="7.1.1.2" evidence="4 18"/>
<keyword evidence="10 18" id="KW-1278">Translocase</keyword>
<geneLocation type="mitochondrion" evidence="20"/>
<dbReference type="PRINTS" id="PR01436">
    <property type="entry name" value="NADHDHGNASE2"/>
</dbReference>
<evidence type="ECO:0000256" key="13">
    <source>
        <dbReference type="ARBA" id="ARBA00023027"/>
    </source>
</evidence>
<evidence type="ECO:0000256" key="7">
    <source>
        <dbReference type="ARBA" id="ARBA00022660"/>
    </source>
</evidence>
<comment type="similarity">
    <text evidence="3 18">Belongs to the complex I subunit 2 family.</text>
</comment>
<comment type="subcellular location">
    <subcellularLocation>
        <location evidence="2 18">Mitochondrion inner membrane</location>
        <topology evidence="2 18">Multi-pass membrane protein</topology>
    </subcellularLocation>
</comment>
<feature type="transmembrane region" description="Helical" evidence="18">
    <location>
        <begin position="185"/>
        <end position="204"/>
    </location>
</feature>
<organism evidence="20">
    <name type="scientific">Cofana yasumatsui</name>
    <dbReference type="NCBI Taxonomy" id="2741154"/>
    <lineage>
        <taxon>Eukaryota</taxon>
        <taxon>Metazoa</taxon>
        <taxon>Ecdysozoa</taxon>
        <taxon>Arthropoda</taxon>
        <taxon>Hexapoda</taxon>
        <taxon>Insecta</taxon>
        <taxon>Pterygota</taxon>
        <taxon>Neoptera</taxon>
        <taxon>Paraneoptera</taxon>
        <taxon>Hemiptera</taxon>
        <taxon>Auchenorrhyncha</taxon>
        <taxon>Membracoidea</taxon>
        <taxon>Cicadellidae</taxon>
        <taxon>Cicadellinae</taxon>
        <taxon>Cicadellini</taxon>
        <taxon>Cofana</taxon>
    </lineage>
</organism>
<comment type="function">
    <text evidence="18">Core subunit of the mitochondrial membrane respiratory chain NADH dehydrogenase (Complex I) which catalyzes electron transfer from NADH through the respiratory chain, using ubiquinone as an electron acceptor. Essential for the catalytic activity and assembly of complex I.</text>
</comment>
<evidence type="ECO:0000259" key="19">
    <source>
        <dbReference type="Pfam" id="PF00361"/>
    </source>
</evidence>
<protein>
    <recommendedName>
        <fullName evidence="5 18">NADH-ubiquinone oxidoreductase chain 2</fullName>
        <ecNumber evidence="4 18">7.1.1.2</ecNumber>
    </recommendedName>
</protein>
<evidence type="ECO:0000313" key="20">
    <source>
        <dbReference type="EMBL" id="QKG63355.1"/>
    </source>
</evidence>
<feature type="transmembrane region" description="Helical" evidence="18">
    <location>
        <begin position="103"/>
        <end position="122"/>
    </location>
</feature>
<dbReference type="RefSeq" id="YP_009868525.1">
    <property type="nucleotide sequence ID" value="NC_049087.1"/>
</dbReference>
<dbReference type="PROSITE" id="PS51257">
    <property type="entry name" value="PROKAR_LIPOPROTEIN"/>
    <property type="match status" value="1"/>
</dbReference>
<keyword evidence="16 18" id="KW-0472">Membrane</keyword>
<keyword evidence="13 18" id="KW-0520">NAD</keyword>
<evidence type="ECO:0000256" key="2">
    <source>
        <dbReference type="ARBA" id="ARBA00004448"/>
    </source>
</evidence>
<keyword evidence="14 18" id="KW-0830">Ubiquinone</keyword>
<dbReference type="Pfam" id="PF00361">
    <property type="entry name" value="Proton_antipo_M"/>
    <property type="match status" value="1"/>
</dbReference>
<dbReference type="InterPro" id="IPR001750">
    <property type="entry name" value="ND/Mrp_TM"/>
</dbReference>
<dbReference type="PANTHER" id="PTHR46552">
    <property type="entry name" value="NADH-UBIQUINONE OXIDOREDUCTASE CHAIN 2"/>
    <property type="match status" value="1"/>
</dbReference>
<keyword evidence="11 18" id="KW-0249">Electron transport</keyword>
<comment type="catalytic activity">
    <reaction evidence="17 18">
        <text>a ubiquinone + NADH + 5 H(+)(in) = a ubiquinol + NAD(+) + 4 H(+)(out)</text>
        <dbReference type="Rhea" id="RHEA:29091"/>
        <dbReference type="Rhea" id="RHEA-COMP:9565"/>
        <dbReference type="Rhea" id="RHEA-COMP:9566"/>
        <dbReference type="ChEBI" id="CHEBI:15378"/>
        <dbReference type="ChEBI" id="CHEBI:16389"/>
        <dbReference type="ChEBI" id="CHEBI:17976"/>
        <dbReference type="ChEBI" id="CHEBI:57540"/>
        <dbReference type="ChEBI" id="CHEBI:57945"/>
        <dbReference type="EC" id="7.1.1.2"/>
    </reaction>
</comment>
<evidence type="ECO:0000256" key="16">
    <source>
        <dbReference type="ARBA" id="ARBA00023136"/>
    </source>
</evidence>
<name>A0A6M8PEC4_9HEMI</name>
<gene>
    <name evidence="20" type="primary">ND2</name>
</gene>
<evidence type="ECO:0000256" key="9">
    <source>
        <dbReference type="ARBA" id="ARBA00022792"/>
    </source>
</evidence>
<evidence type="ECO:0000256" key="3">
    <source>
        <dbReference type="ARBA" id="ARBA00007012"/>
    </source>
</evidence>
<feature type="domain" description="NADH:quinone oxidoreductase/Mrp antiporter transmembrane" evidence="19">
    <location>
        <begin position="24"/>
        <end position="270"/>
    </location>
</feature>
<evidence type="ECO:0000256" key="12">
    <source>
        <dbReference type="ARBA" id="ARBA00022989"/>
    </source>
</evidence>
<evidence type="ECO:0000256" key="17">
    <source>
        <dbReference type="ARBA" id="ARBA00049551"/>
    </source>
</evidence>
<evidence type="ECO:0000256" key="18">
    <source>
        <dbReference type="RuleBase" id="RU003403"/>
    </source>
</evidence>
<dbReference type="CTD" id="4536"/>
<dbReference type="PANTHER" id="PTHR46552:SF1">
    <property type="entry name" value="NADH-UBIQUINONE OXIDOREDUCTASE CHAIN 2"/>
    <property type="match status" value="1"/>
</dbReference>
<evidence type="ECO:0000256" key="11">
    <source>
        <dbReference type="ARBA" id="ARBA00022982"/>
    </source>
</evidence>
<evidence type="ECO:0000256" key="6">
    <source>
        <dbReference type="ARBA" id="ARBA00022448"/>
    </source>
</evidence>
<evidence type="ECO:0000256" key="1">
    <source>
        <dbReference type="ARBA" id="ARBA00003257"/>
    </source>
</evidence>
<accession>A0A6M8PEC4</accession>